<dbReference type="SFLD" id="SFLDG00358">
    <property type="entry name" value="Main_(cytGST)"/>
    <property type="match status" value="1"/>
</dbReference>
<dbReference type="PROSITE" id="PS50405">
    <property type="entry name" value="GST_CTER"/>
    <property type="match status" value="1"/>
</dbReference>
<dbReference type="InterPro" id="IPR004046">
    <property type="entry name" value="GST_C"/>
</dbReference>
<dbReference type="KEGG" id="tsv:DSM104635_01499"/>
<dbReference type="Pfam" id="PF00043">
    <property type="entry name" value="GST_C"/>
    <property type="match status" value="1"/>
</dbReference>
<dbReference type="InterPro" id="IPR010987">
    <property type="entry name" value="Glutathione-S-Trfase_C-like"/>
</dbReference>
<dbReference type="EC" id="2.5.1.18" evidence="1"/>
<keyword evidence="6" id="KW-1185">Reference proteome</keyword>
<dbReference type="InterPro" id="IPR004045">
    <property type="entry name" value="Glutathione_S-Trfase_N"/>
</dbReference>
<dbReference type="GO" id="GO:0004364">
    <property type="term" value="F:glutathione transferase activity"/>
    <property type="evidence" value="ECO:0007669"/>
    <property type="project" value="UniProtKB-EC"/>
</dbReference>
<evidence type="ECO:0000256" key="1">
    <source>
        <dbReference type="ARBA" id="ARBA00012452"/>
    </source>
</evidence>
<dbReference type="CDD" id="cd03051">
    <property type="entry name" value="GST_N_GTT2_like"/>
    <property type="match status" value="1"/>
</dbReference>
<evidence type="ECO:0000256" key="2">
    <source>
        <dbReference type="ARBA" id="ARBA00022679"/>
    </source>
</evidence>
<accession>A0A6I6MSL2</accession>
<dbReference type="Proteomes" id="UP000431269">
    <property type="component" value="Chromosome"/>
</dbReference>
<evidence type="ECO:0000313" key="5">
    <source>
        <dbReference type="EMBL" id="QGZ94672.1"/>
    </source>
</evidence>
<dbReference type="PANTHER" id="PTHR43900:SF3">
    <property type="entry name" value="GLUTATHIONE S-TRANSFERASE RHO"/>
    <property type="match status" value="1"/>
</dbReference>
<dbReference type="PANTHER" id="PTHR43900">
    <property type="entry name" value="GLUTATHIONE S-TRANSFERASE RHO"/>
    <property type="match status" value="1"/>
</dbReference>
<dbReference type="InterPro" id="IPR036249">
    <property type="entry name" value="Thioredoxin-like_sf"/>
</dbReference>
<dbReference type="Gene3D" id="1.20.1050.10">
    <property type="match status" value="1"/>
</dbReference>
<dbReference type="InterPro" id="IPR034345">
    <property type="entry name" value="Gtt2-like_N"/>
</dbReference>
<name>A0A6I6MSL2_9CAUL</name>
<dbReference type="RefSeq" id="WP_158765595.1">
    <property type="nucleotide sequence ID" value="NZ_CP047045.1"/>
</dbReference>
<dbReference type="PROSITE" id="PS50404">
    <property type="entry name" value="GST_NTER"/>
    <property type="match status" value="1"/>
</dbReference>
<keyword evidence="2" id="KW-0808">Transferase</keyword>
<dbReference type="GO" id="GO:0005737">
    <property type="term" value="C:cytoplasm"/>
    <property type="evidence" value="ECO:0007669"/>
    <property type="project" value="TreeGrafter"/>
</dbReference>
<reference evidence="6" key="1">
    <citation type="submission" date="2019-12" db="EMBL/GenBank/DDBJ databases">
        <title>Complete genome of Terracaulis silvestris 0127_4.</title>
        <authorList>
            <person name="Vieira S."/>
            <person name="Riedel T."/>
            <person name="Sproer C."/>
            <person name="Pascual J."/>
            <person name="Boedeker C."/>
            <person name="Overmann J."/>
        </authorList>
    </citation>
    <scope>NUCLEOTIDE SEQUENCE [LARGE SCALE GENOMIC DNA]</scope>
    <source>
        <strain evidence="6">0127_4</strain>
    </source>
</reference>
<dbReference type="EMBL" id="CP047045">
    <property type="protein sequence ID" value="QGZ94672.1"/>
    <property type="molecule type" value="Genomic_DNA"/>
</dbReference>
<sequence length="206" mass="23489">MKLYVAPYAPNPRRVMMFLAEKDITDIELVTLNLQEGEHRTDAFRAKSPLSQIPTLELDDGRTLTESRAICGYIEAMQPEPNLMGRDAFERAFIEMWDRRMELLFSVPLMMWVRHGNPVLGAVERDQNAEVASYNQGQAMRMAKWLNSELGARQWIAGDRFTIADITAACGMDFAKMMRWRPGDDLPHLKRWRGMLGNRAAGNVAA</sequence>
<dbReference type="InterPro" id="IPR036282">
    <property type="entry name" value="Glutathione-S-Trfase_C_sf"/>
</dbReference>
<protein>
    <recommendedName>
        <fullName evidence="1">glutathione transferase</fullName>
        <ecNumber evidence="1">2.5.1.18</ecNumber>
    </recommendedName>
</protein>
<organism evidence="5 6">
    <name type="scientific">Terricaulis silvestris</name>
    <dbReference type="NCBI Taxonomy" id="2686094"/>
    <lineage>
        <taxon>Bacteria</taxon>
        <taxon>Pseudomonadati</taxon>
        <taxon>Pseudomonadota</taxon>
        <taxon>Alphaproteobacteria</taxon>
        <taxon>Caulobacterales</taxon>
        <taxon>Caulobacteraceae</taxon>
        <taxon>Terricaulis</taxon>
    </lineage>
</organism>
<feature type="domain" description="GST N-terminal" evidence="3">
    <location>
        <begin position="1"/>
        <end position="82"/>
    </location>
</feature>
<feature type="domain" description="GST C-terminal" evidence="4">
    <location>
        <begin position="87"/>
        <end position="206"/>
    </location>
</feature>
<dbReference type="GO" id="GO:0006749">
    <property type="term" value="P:glutathione metabolic process"/>
    <property type="evidence" value="ECO:0007669"/>
    <property type="project" value="TreeGrafter"/>
</dbReference>
<dbReference type="InterPro" id="IPR040079">
    <property type="entry name" value="Glutathione_S-Trfase"/>
</dbReference>
<evidence type="ECO:0000259" key="3">
    <source>
        <dbReference type="PROSITE" id="PS50404"/>
    </source>
</evidence>
<dbReference type="AlphaFoldDB" id="A0A6I6MSL2"/>
<evidence type="ECO:0000259" key="4">
    <source>
        <dbReference type="PROSITE" id="PS50405"/>
    </source>
</evidence>
<dbReference type="SFLD" id="SFLDS00019">
    <property type="entry name" value="Glutathione_Transferase_(cytos"/>
    <property type="match status" value="1"/>
</dbReference>
<gene>
    <name evidence="5" type="primary">yibF</name>
    <name evidence="5" type="ORF">DSM104635_01499</name>
</gene>
<dbReference type="GO" id="GO:0043295">
    <property type="term" value="F:glutathione binding"/>
    <property type="evidence" value="ECO:0007669"/>
    <property type="project" value="TreeGrafter"/>
</dbReference>
<dbReference type="SUPFAM" id="SSF52833">
    <property type="entry name" value="Thioredoxin-like"/>
    <property type="match status" value="1"/>
</dbReference>
<dbReference type="SUPFAM" id="SSF47616">
    <property type="entry name" value="GST C-terminal domain-like"/>
    <property type="match status" value="1"/>
</dbReference>
<proteinExistence type="predicted"/>
<dbReference type="Gene3D" id="3.40.30.10">
    <property type="entry name" value="Glutaredoxin"/>
    <property type="match status" value="1"/>
</dbReference>
<dbReference type="Pfam" id="PF13409">
    <property type="entry name" value="GST_N_2"/>
    <property type="match status" value="1"/>
</dbReference>
<evidence type="ECO:0000313" key="6">
    <source>
        <dbReference type="Proteomes" id="UP000431269"/>
    </source>
</evidence>